<dbReference type="OrthoDB" id="9778595at2"/>
<evidence type="ECO:0000256" key="11">
    <source>
        <dbReference type="PIRSR" id="PIRSR006268-2"/>
    </source>
</evidence>
<dbReference type="Pfam" id="PF02424">
    <property type="entry name" value="ApbE"/>
    <property type="match status" value="1"/>
</dbReference>
<dbReference type="PANTHER" id="PTHR30040">
    <property type="entry name" value="THIAMINE BIOSYNTHESIS LIPOPROTEIN APBE"/>
    <property type="match status" value="1"/>
</dbReference>
<dbReference type="InterPro" id="IPR024932">
    <property type="entry name" value="ApbE"/>
</dbReference>
<keyword evidence="12" id="KW-0449">Lipoprotein</keyword>
<dbReference type="PANTHER" id="PTHR30040:SF2">
    <property type="entry name" value="FAD:PROTEIN FMN TRANSFERASE"/>
    <property type="match status" value="1"/>
</dbReference>
<comment type="similarity">
    <text evidence="10">Belongs to the ApbE family.</text>
</comment>
<evidence type="ECO:0000256" key="3">
    <source>
        <dbReference type="ARBA" id="ARBA00022630"/>
    </source>
</evidence>
<name>A0A1I4UMA7_9BURK</name>
<dbReference type="AlphaFoldDB" id="A0A1I4UMA7"/>
<dbReference type="GO" id="GO:0016740">
    <property type="term" value="F:transferase activity"/>
    <property type="evidence" value="ECO:0007669"/>
    <property type="project" value="UniProtKB-UniRule"/>
</dbReference>
<evidence type="ECO:0000256" key="4">
    <source>
        <dbReference type="ARBA" id="ARBA00022679"/>
    </source>
</evidence>
<keyword evidence="3 10" id="KW-0285">Flavoprotein</keyword>
<comment type="cofactor">
    <cofactor evidence="11">
        <name>Mg(2+)</name>
        <dbReference type="ChEBI" id="CHEBI:18420"/>
    </cofactor>
    <cofactor evidence="11">
        <name>Mn(2+)</name>
        <dbReference type="ChEBI" id="CHEBI:29035"/>
    </cofactor>
    <text evidence="11">Magnesium. Can also use manganese.</text>
</comment>
<evidence type="ECO:0000256" key="6">
    <source>
        <dbReference type="ARBA" id="ARBA00022827"/>
    </source>
</evidence>
<keyword evidence="4 10" id="KW-0808">Transferase</keyword>
<evidence type="ECO:0000256" key="5">
    <source>
        <dbReference type="ARBA" id="ARBA00022723"/>
    </source>
</evidence>
<dbReference type="RefSeq" id="WP_093391121.1">
    <property type="nucleotide sequence ID" value="NZ_FOTW01000044.1"/>
</dbReference>
<evidence type="ECO:0000313" key="13">
    <source>
        <dbReference type="Proteomes" id="UP000199470"/>
    </source>
</evidence>
<proteinExistence type="inferred from homology"/>
<evidence type="ECO:0000256" key="10">
    <source>
        <dbReference type="PIRNR" id="PIRNR006268"/>
    </source>
</evidence>
<keyword evidence="13" id="KW-1185">Reference proteome</keyword>
<feature type="binding site" evidence="11">
    <location>
        <position position="171"/>
    </location>
    <ligand>
        <name>Mg(2+)</name>
        <dbReference type="ChEBI" id="CHEBI:18420"/>
    </ligand>
</feature>
<keyword evidence="7 10" id="KW-0460">Magnesium</keyword>
<organism evidence="12 13">
    <name type="scientific">Rugamonas rubra</name>
    <dbReference type="NCBI Taxonomy" id="758825"/>
    <lineage>
        <taxon>Bacteria</taxon>
        <taxon>Pseudomonadati</taxon>
        <taxon>Pseudomonadota</taxon>
        <taxon>Betaproteobacteria</taxon>
        <taxon>Burkholderiales</taxon>
        <taxon>Oxalobacteraceae</taxon>
        <taxon>Telluria group</taxon>
        <taxon>Rugamonas</taxon>
    </lineage>
</organism>
<comment type="catalytic activity">
    <reaction evidence="9 10">
        <text>L-threonyl-[protein] + FAD = FMN-L-threonyl-[protein] + AMP + H(+)</text>
        <dbReference type="Rhea" id="RHEA:36847"/>
        <dbReference type="Rhea" id="RHEA-COMP:11060"/>
        <dbReference type="Rhea" id="RHEA-COMP:11061"/>
        <dbReference type="ChEBI" id="CHEBI:15378"/>
        <dbReference type="ChEBI" id="CHEBI:30013"/>
        <dbReference type="ChEBI" id="CHEBI:57692"/>
        <dbReference type="ChEBI" id="CHEBI:74257"/>
        <dbReference type="ChEBI" id="CHEBI:456215"/>
        <dbReference type="EC" id="2.7.1.180"/>
    </reaction>
</comment>
<dbReference type="SUPFAM" id="SSF143631">
    <property type="entry name" value="ApbE-like"/>
    <property type="match status" value="1"/>
</dbReference>
<reference evidence="12 13" key="1">
    <citation type="submission" date="2016-10" db="EMBL/GenBank/DDBJ databases">
        <authorList>
            <person name="de Groot N.N."/>
        </authorList>
    </citation>
    <scope>NUCLEOTIDE SEQUENCE [LARGE SCALE GENOMIC DNA]</scope>
    <source>
        <strain evidence="12 13">ATCC 43154</strain>
    </source>
</reference>
<evidence type="ECO:0000256" key="7">
    <source>
        <dbReference type="ARBA" id="ARBA00022842"/>
    </source>
</evidence>
<protein>
    <recommendedName>
        <fullName evidence="2 10">FAD:protein FMN transferase</fullName>
        <ecNumber evidence="1 10">2.7.1.180</ecNumber>
    </recommendedName>
    <alternativeName>
        <fullName evidence="8 10">Flavin transferase</fullName>
    </alternativeName>
</protein>
<evidence type="ECO:0000256" key="8">
    <source>
        <dbReference type="ARBA" id="ARBA00031306"/>
    </source>
</evidence>
<evidence type="ECO:0000256" key="9">
    <source>
        <dbReference type="ARBA" id="ARBA00048540"/>
    </source>
</evidence>
<gene>
    <name evidence="12" type="ORF">SAMN02982985_05707</name>
</gene>
<dbReference type="InterPro" id="IPR003374">
    <property type="entry name" value="ApbE-like_sf"/>
</dbReference>
<dbReference type="EC" id="2.7.1.180" evidence="1 10"/>
<feature type="binding site" evidence="11">
    <location>
        <position position="281"/>
    </location>
    <ligand>
        <name>Mg(2+)</name>
        <dbReference type="ChEBI" id="CHEBI:18420"/>
    </ligand>
</feature>
<dbReference type="EMBL" id="FOTW01000044">
    <property type="protein sequence ID" value="SFM89843.1"/>
    <property type="molecule type" value="Genomic_DNA"/>
</dbReference>
<feature type="binding site" evidence="11">
    <location>
        <position position="285"/>
    </location>
    <ligand>
        <name>Mg(2+)</name>
        <dbReference type="ChEBI" id="CHEBI:18420"/>
    </ligand>
</feature>
<keyword evidence="6 10" id="KW-0274">FAD</keyword>
<dbReference type="GO" id="GO:0046872">
    <property type="term" value="F:metal ion binding"/>
    <property type="evidence" value="ECO:0007669"/>
    <property type="project" value="UniProtKB-UniRule"/>
</dbReference>
<evidence type="ECO:0000313" key="12">
    <source>
        <dbReference type="EMBL" id="SFM89843.1"/>
    </source>
</evidence>
<accession>A0A1I4UMA7</accession>
<dbReference type="Gene3D" id="3.10.520.10">
    <property type="entry name" value="ApbE-like domains"/>
    <property type="match status" value="1"/>
</dbReference>
<dbReference type="STRING" id="758825.SAMN02982985_05707"/>
<evidence type="ECO:0000256" key="2">
    <source>
        <dbReference type="ARBA" id="ARBA00016337"/>
    </source>
</evidence>
<dbReference type="Proteomes" id="UP000199470">
    <property type="component" value="Unassembled WGS sequence"/>
</dbReference>
<sequence>MRRRSFICAGIGAMAAVATIAARSGMRRHSGAALAFGTTIGITLMHDDARQAQLAIEDALSAAQSVDRLMSIYNRASQVYQLNRDGVLARPHPHLLAVLAQARELSRLSDGAFDITVQPLWQTFSAAAQQSALPSDQQRRRAHGLVDWRQLDFDSRQARLRGAGMAITLNGLAQGYAADLALAAVQARGVRHALIDAGEFVARGRRRGADPWTLGVRDPREADALAATLYIDGCGVATSGDYEAAFTPDFAHHHIFDPALGDSPTELASVTVLAPNGMLADGLSTAFMVMGRDRARAMAAQLPGVDLMTIDKQGGVWRSATFPPTA</sequence>
<keyword evidence="5 10" id="KW-0479">Metal-binding</keyword>
<evidence type="ECO:0000256" key="1">
    <source>
        <dbReference type="ARBA" id="ARBA00011955"/>
    </source>
</evidence>
<dbReference type="PIRSF" id="PIRSF006268">
    <property type="entry name" value="ApbE"/>
    <property type="match status" value="1"/>
</dbReference>